<protein>
    <submittedName>
        <fullName evidence="1">Uncharacterized protein</fullName>
    </submittedName>
</protein>
<reference evidence="1" key="1">
    <citation type="journal article" date="2020" name="mSystems">
        <title>Genome- and Community-Level Interaction Insights into Carbon Utilization and Element Cycling Functions of Hydrothermarchaeota in Hydrothermal Sediment.</title>
        <authorList>
            <person name="Zhou Z."/>
            <person name="Liu Y."/>
            <person name="Xu W."/>
            <person name="Pan J."/>
            <person name="Luo Z.H."/>
            <person name="Li M."/>
        </authorList>
    </citation>
    <scope>NUCLEOTIDE SEQUENCE [LARGE SCALE GENOMIC DNA]</scope>
    <source>
        <strain evidence="1">SpSt-246</strain>
    </source>
</reference>
<dbReference type="EMBL" id="DSKL01000247">
    <property type="protein sequence ID" value="HEH82563.1"/>
    <property type="molecule type" value="Genomic_DNA"/>
</dbReference>
<dbReference type="AlphaFoldDB" id="A0A7C2FRR2"/>
<organism evidence="1">
    <name type="scientific">Thermus islandicus</name>
    <dbReference type="NCBI Taxonomy" id="540988"/>
    <lineage>
        <taxon>Bacteria</taxon>
        <taxon>Thermotogati</taxon>
        <taxon>Deinococcota</taxon>
        <taxon>Deinococci</taxon>
        <taxon>Thermales</taxon>
        <taxon>Thermaceae</taxon>
        <taxon>Thermus</taxon>
    </lineage>
</organism>
<comment type="caution">
    <text evidence="1">The sequence shown here is derived from an EMBL/GenBank/DDBJ whole genome shotgun (WGS) entry which is preliminary data.</text>
</comment>
<proteinExistence type="predicted"/>
<sequence length="64" mass="6921">MLLEAAKAGSYSWGSQAYPRLQILTVEELLSGATPKLPLGSLNVSYEPKEVRTAKPKGGMEPLF</sequence>
<evidence type="ECO:0000313" key="1">
    <source>
        <dbReference type="EMBL" id="HEH82563.1"/>
    </source>
</evidence>
<accession>A0A7C2FRR2</accession>
<name>A0A7C2FRR2_9DEIN</name>
<gene>
    <name evidence="1" type="ORF">ENP73_06205</name>
</gene>